<keyword evidence="13" id="KW-1185">Reference proteome</keyword>
<dbReference type="FunFam" id="2.60.40.420:FF:000010">
    <property type="entry name" value="Early nodulin-like protein 1"/>
    <property type="match status" value="1"/>
</dbReference>
<dbReference type="GO" id="GO:0098552">
    <property type="term" value="C:side of membrane"/>
    <property type="evidence" value="ECO:0007669"/>
    <property type="project" value="UniProtKB-KW"/>
</dbReference>
<dbReference type="PROSITE" id="PS51485">
    <property type="entry name" value="PHYTOCYANIN"/>
    <property type="match status" value="1"/>
</dbReference>
<dbReference type="InterPro" id="IPR039391">
    <property type="entry name" value="Phytocyanin-like"/>
</dbReference>
<evidence type="ECO:0000256" key="6">
    <source>
        <dbReference type="ARBA" id="ARBA00023157"/>
    </source>
</evidence>
<sequence length="189" mass="20871">MKKVTNHHRRRGGIPAALFIMMAFYCSTLASIVVAGEEFVVGGAKGWRRPDQNHTEMYLHWSSNRRFHVGDSIRFEYKNDSVMEVDKWGYYHCDATNPISAADDGNTTVYLDRSGPFYFTSGNYDHCKDGQRLQVGVLPLHDQYAPPPAMSPFSSPTSHSGGAFLPSPASFSVFVFALISAAAAATRIA</sequence>
<comment type="subcellular location">
    <subcellularLocation>
        <location evidence="1">Cell membrane</location>
        <topology evidence="1">Lipid-anchor</topology>
        <topology evidence="1">GPI-anchor</topology>
    </subcellularLocation>
</comment>
<evidence type="ECO:0000256" key="3">
    <source>
        <dbReference type="ARBA" id="ARBA00022622"/>
    </source>
</evidence>
<evidence type="ECO:0000313" key="12">
    <source>
        <dbReference type="EMBL" id="RAL38770.1"/>
    </source>
</evidence>
<evidence type="ECO:0000256" key="4">
    <source>
        <dbReference type="ARBA" id="ARBA00022729"/>
    </source>
</evidence>
<dbReference type="Pfam" id="PF02298">
    <property type="entry name" value="Cu_bind_like"/>
    <property type="match status" value="1"/>
</dbReference>
<evidence type="ECO:0000256" key="7">
    <source>
        <dbReference type="ARBA" id="ARBA00023180"/>
    </source>
</evidence>
<feature type="domain" description="Phytocyanin" evidence="11">
    <location>
        <begin position="37"/>
        <end position="139"/>
    </location>
</feature>
<evidence type="ECO:0000256" key="5">
    <source>
        <dbReference type="ARBA" id="ARBA00023136"/>
    </source>
</evidence>
<dbReference type="InterPro" id="IPR003245">
    <property type="entry name" value="Phytocyanin_dom"/>
</dbReference>
<gene>
    <name evidence="12" type="ORF">DM860_013451</name>
</gene>
<name>A0A328D1C5_9ASTE</name>
<dbReference type="Proteomes" id="UP000249390">
    <property type="component" value="Unassembled WGS sequence"/>
</dbReference>
<dbReference type="InterPro" id="IPR041846">
    <property type="entry name" value="ENL_dom"/>
</dbReference>
<keyword evidence="4" id="KW-0732">Signal</keyword>
<dbReference type="SUPFAM" id="SSF49503">
    <property type="entry name" value="Cupredoxins"/>
    <property type="match status" value="1"/>
</dbReference>
<evidence type="ECO:0000256" key="10">
    <source>
        <dbReference type="SAM" id="Phobius"/>
    </source>
</evidence>
<keyword evidence="3" id="KW-0336">GPI-anchor</keyword>
<comment type="similarity">
    <text evidence="9">Belongs to the early nodulin-like (ENODL) family.</text>
</comment>
<keyword evidence="2" id="KW-1003">Cell membrane</keyword>
<dbReference type="InterPro" id="IPR008972">
    <property type="entry name" value="Cupredoxin"/>
</dbReference>
<dbReference type="EMBL" id="NQVE01000206">
    <property type="protein sequence ID" value="RAL38770.1"/>
    <property type="molecule type" value="Genomic_DNA"/>
</dbReference>
<feature type="transmembrane region" description="Helical" evidence="10">
    <location>
        <begin position="12"/>
        <end position="35"/>
    </location>
</feature>
<dbReference type="CDD" id="cd11019">
    <property type="entry name" value="OsENODL1_like"/>
    <property type="match status" value="1"/>
</dbReference>
<evidence type="ECO:0000313" key="13">
    <source>
        <dbReference type="Proteomes" id="UP000249390"/>
    </source>
</evidence>
<evidence type="ECO:0000256" key="1">
    <source>
        <dbReference type="ARBA" id="ARBA00004609"/>
    </source>
</evidence>
<organism evidence="12 13">
    <name type="scientific">Cuscuta australis</name>
    <dbReference type="NCBI Taxonomy" id="267555"/>
    <lineage>
        <taxon>Eukaryota</taxon>
        <taxon>Viridiplantae</taxon>
        <taxon>Streptophyta</taxon>
        <taxon>Embryophyta</taxon>
        <taxon>Tracheophyta</taxon>
        <taxon>Spermatophyta</taxon>
        <taxon>Magnoliopsida</taxon>
        <taxon>eudicotyledons</taxon>
        <taxon>Gunneridae</taxon>
        <taxon>Pentapetalae</taxon>
        <taxon>asterids</taxon>
        <taxon>lamiids</taxon>
        <taxon>Solanales</taxon>
        <taxon>Convolvulaceae</taxon>
        <taxon>Cuscuteae</taxon>
        <taxon>Cuscuta</taxon>
        <taxon>Cuscuta subgen. Grammica</taxon>
        <taxon>Cuscuta sect. Cleistogrammica</taxon>
    </lineage>
</organism>
<dbReference type="Gene3D" id="2.60.40.420">
    <property type="entry name" value="Cupredoxins - blue copper proteins"/>
    <property type="match status" value="1"/>
</dbReference>
<dbReference type="PANTHER" id="PTHR33021">
    <property type="entry name" value="BLUE COPPER PROTEIN"/>
    <property type="match status" value="1"/>
</dbReference>
<keyword evidence="5 10" id="KW-0472">Membrane</keyword>
<evidence type="ECO:0000256" key="9">
    <source>
        <dbReference type="ARBA" id="ARBA00035011"/>
    </source>
</evidence>
<keyword evidence="7" id="KW-0325">Glycoprotein</keyword>
<keyword evidence="10" id="KW-1133">Transmembrane helix</keyword>
<keyword evidence="10" id="KW-0812">Transmembrane</keyword>
<reference evidence="12 13" key="1">
    <citation type="submission" date="2018-06" db="EMBL/GenBank/DDBJ databases">
        <title>The Genome of Cuscuta australis (Dodder) Provides Insight into the Evolution of Plant Parasitism.</title>
        <authorList>
            <person name="Liu H."/>
        </authorList>
    </citation>
    <scope>NUCLEOTIDE SEQUENCE [LARGE SCALE GENOMIC DNA]</scope>
    <source>
        <strain evidence="13">cv. Yunnan</strain>
        <tissue evidence="12">Vines</tissue>
    </source>
</reference>
<keyword evidence="6" id="KW-1015">Disulfide bond</keyword>
<dbReference type="AlphaFoldDB" id="A0A328D1C5"/>
<proteinExistence type="inferred from homology"/>
<feature type="transmembrane region" description="Helical" evidence="10">
    <location>
        <begin position="163"/>
        <end position="185"/>
    </location>
</feature>
<evidence type="ECO:0000256" key="2">
    <source>
        <dbReference type="ARBA" id="ARBA00022475"/>
    </source>
</evidence>
<accession>A0A328D1C5</accession>
<dbReference type="GO" id="GO:0009055">
    <property type="term" value="F:electron transfer activity"/>
    <property type="evidence" value="ECO:0007669"/>
    <property type="project" value="InterPro"/>
</dbReference>
<dbReference type="GO" id="GO:0005886">
    <property type="term" value="C:plasma membrane"/>
    <property type="evidence" value="ECO:0007669"/>
    <property type="project" value="UniProtKB-SubCell"/>
</dbReference>
<evidence type="ECO:0000256" key="8">
    <source>
        <dbReference type="ARBA" id="ARBA00023288"/>
    </source>
</evidence>
<keyword evidence="8" id="KW-0449">Lipoprotein</keyword>
<protein>
    <recommendedName>
        <fullName evidence="11">Phytocyanin domain-containing protein</fullName>
    </recommendedName>
</protein>
<comment type="caution">
    <text evidence="12">The sequence shown here is derived from an EMBL/GenBank/DDBJ whole genome shotgun (WGS) entry which is preliminary data.</text>
</comment>
<dbReference type="PANTHER" id="PTHR33021:SF234">
    <property type="entry name" value="EARLY NODULIN-LIKE PROTEIN 7"/>
    <property type="match status" value="1"/>
</dbReference>
<evidence type="ECO:0000259" key="11">
    <source>
        <dbReference type="PROSITE" id="PS51485"/>
    </source>
</evidence>